<dbReference type="PROSITE" id="PS01278">
    <property type="entry name" value="MTTASE_RADICAL"/>
    <property type="match status" value="1"/>
</dbReference>
<dbReference type="GO" id="GO:0103039">
    <property type="term" value="F:protein methylthiotransferase activity"/>
    <property type="evidence" value="ECO:0007669"/>
    <property type="project" value="UniProtKB-EC"/>
</dbReference>
<keyword evidence="12" id="KW-0687">Ribonucleoprotein</keyword>
<dbReference type="NCBIfam" id="TIGR00089">
    <property type="entry name" value="MiaB/RimO family radical SAM methylthiotransferase"/>
    <property type="match status" value="1"/>
</dbReference>
<dbReference type="EC" id="2.8.4.4" evidence="8"/>
<comment type="subcellular location">
    <subcellularLocation>
        <location evidence="8">Cytoplasm</location>
    </subcellularLocation>
</comment>
<evidence type="ECO:0000256" key="7">
    <source>
        <dbReference type="ARBA" id="ARBA00023014"/>
    </source>
</evidence>
<evidence type="ECO:0000256" key="6">
    <source>
        <dbReference type="ARBA" id="ARBA00023004"/>
    </source>
</evidence>
<keyword evidence="6 8" id="KW-0408">Iron</keyword>
<dbReference type="PROSITE" id="PS51449">
    <property type="entry name" value="MTTASE_N"/>
    <property type="match status" value="1"/>
</dbReference>
<evidence type="ECO:0000256" key="8">
    <source>
        <dbReference type="HAMAP-Rule" id="MF_01865"/>
    </source>
</evidence>
<dbReference type="EMBL" id="JANUCP010000001">
    <property type="protein sequence ID" value="MCS3917830.1"/>
    <property type="molecule type" value="Genomic_DNA"/>
</dbReference>
<protein>
    <recommendedName>
        <fullName evidence="8">Ribosomal protein uS12 methylthiotransferase RimO</fullName>
        <shortName evidence="8">uS12 MTTase</shortName>
        <shortName evidence="8">uS12 methylthiotransferase</shortName>
        <ecNumber evidence="8">2.8.4.4</ecNumber>
    </recommendedName>
    <alternativeName>
        <fullName evidence="8">Ribosomal protein uS12 (aspartate-C(3))-methylthiotransferase</fullName>
    </alternativeName>
    <alternativeName>
        <fullName evidence="8">Ribosome maturation factor RimO</fullName>
    </alternativeName>
</protein>
<keyword evidence="4 8" id="KW-0949">S-adenosyl-L-methionine</keyword>
<feature type="domain" description="TRAM" evidence="9">
    <location>
        <begin position="374"/>
        <end position="443"/>
    </location>
</feature>
<keyword evidence="13" id="KW-1185">Reference proteome</keyword>
<dbReference type="InterPro" id="IPR058240">
    <property type="entry name" value="rSAM_sf"/>
</dbReference>
<dbReference type="PANTHER" id="PTHR43837:SF1">
    <property type="entry name" value="RIBOSOMAL PROTEIN US12 METHYLTHIOTRANSFERASE RIMO"/>
    <property type="match status" value="1"/>
</dbReference>
<evidence type="ECO:0000256" key="5">
    <source>
        <dbReference type="ARBA" id="ARBA00022723"/>
    </source>
</evidence>
<proteinExistence type="inferred from homology"/>
<keyword evidence="3 8" id="KW-0808">Transferase</keyword>
<dbReference type="Gene3D" id="3.80.30.20">
    <property type="entry name" value="tm_1862 like domain"/>
    <property type="match status" value="1"/>
</dbReference>
<feature type="binding site" evidence="8">
    <location>
        <position position="162"/>
    </location>
    <ligand>
        <name>[4Fe-4S] cluster</name>
        <dbReference type="ChEBI" id="CHEBI:49883"/>
        <label>2</label>
        <note>4Fe-4S-S-AdoMet</note>
    </ligand>
</feature>
<comment type="similarity">
    <text evidence="8">Belongs to the methylthiotransferase family. RimO subfamily.</text>
</comment>
<dbReference type="InterPro" id="IPR023404">
    <property type="entry name" value="rSAM_horseshoe"/>
</dbReference>
<comment type="cofactor">
    <cofactor evidence="8">
        <name>[4Fe-4S] cluster</name>
        <dbReference type="ChEBI" id="CHEBI:49883"/>
    </cofactor>
    <text evidence="8">Binds 2 [4Fe-4S] clusters. One cluster is coordinated with 3 cysteines and an exchangeable S-adenosyl-L-methionine.</text>
</comment>
<dbReference type="CDD" id="cd01335">
    <property type="entry name" value="Radical_SAM"/>
    <property type="match status" value="1"/>
</dbReference>
<feature type="domain" description="Radical SAM core" evidence="11">
    <location>
        <begin position="141"/>
        <end position="371"/>
    </location>
</feature>
<feature type="binding site" evidence="8">
    <location>
        <position position="14"/>
    </location>
    <ligand>
        <name>[4Fe-4S] cluster</name>
        <dbReference type="ChEBI" id="CHEBI:49883"/>
        <label>1</label>
    </ligand>
</feature>
<comment type="caution">
    <text evidence="12">The sequence shown here is derived from an EMBL/GenBank/DDBJ whole genome shotgun (WGS) entry which is preliminary data.</text>
</comment>
<dbReference type="PANTHER" id="PTHR43837">
    <property type="entry name" value="RIBOSOMAL PROTEIN S12 METHYLTHIOTRANSFERASE RIMO"/>
    <property type="match status" value="1"/>
</dbReference>
<accession>A0ABT2ELL5</accession>
<comment type="function">
    <text evidence="8">Catalyzes the methylthiolation of an aspartic acid residue of ribosomal protein uS12.</text>
</comment>
<dbReference type="HAMAP" id="MF_01865">
    <property type="entry name" value="MTTase_RimO"/>
    <property type="match status" value="1"/>
</dbReference>
<dbReference type="NCBIfam" id="TIGR01125">
    <property type="entry name" value="30S ribosomal protein S12 methylthiotransferase RimO"/>
    <property type="match status" value="1"/>
</dbReference>
<evidence type="ECO:0000256" key="4">
    <source>
        <dbReference type="ARBA" id="ARBA00022691"/>
    </source>
</evidence>
<dbReference type="InterPro" id="IPR012340">
    <property type="entry name" value="NA-bd_OB-fold"/>
</dbReference>
<dbReference type="InterPro" id="IPR005839">
    <property type="entry name" value="Methylthiotransferase"/>
</dbReference>
<dbReference type="SFLD" id="SFLDF00274">
    <property type="entry name" value="ribosomal_protein_S12_methylth"/>
    <property type="match status" value="1"/>
</dbReference>
<gene>
    <name evidence="8" type="primary">rimO</name>
    <name evidence="12" type="ORF">M2350_000227</name>
</gene>
<dbReference type="PROSITE" id="PS50926">
    <property type="entry name" value="TRAM"/>
    <property type="match status" value="1"/>
</dbReference>
<dbReference type="Gene3D" id="3.40.50.12160">
    <property type="entry name" value="Methylthiotransferase, N-terminal domain"/>
    <property type="match status" value="1"/>
</dbReference>
<evidence type="ECO:0000256" key="3">
    <source>
        <dbReference type="ARBA" id="ARBA00022679"/>
    </source>
</evidence>
<dbReference type="SFLD" id="SFLDG01061">
    <property type="entry name" value="methylthiotransferase"/>
    <property type="match status" value="1"/>
</dbReference>
<keyword evidence="2 8" id="KW-0963">Cytoplasm</keyword>
<evidence type="ECO:0000259" key="10">
    <source>
        <dbReference type="PROSITE" id="PS51449"/>
    </source>
</evidence>
<keyword evidence="12" id="KW-0689">Ribosomal protein</keyword>
<evidence type="ECO:0000313" key="13">
    <source>
        <dbReference type="Proteomes" id="UP001204798"/>
    </source>
</evidence>
<dbReference type="InterPro" id="IPR007197">
    <property type="entry name" value="rSAM"/>
</dbReference>
<dbReference type="InterPro" id="IPR020612">
    <property type="entry name" value="Methylthiotransferase_CS"/>
</dbReference>
<keyword evidence="1 8" id="KW-0004">4Fe-4S</keyword>
<evidence type="ECO:0000256" key="2">
    <source>
        <dbReference type="ARBA" id="ARBA00022490"/>
    </source>
</evidence>
<feature type="binding site" evidence="8">
    <location>
        <position position="159"/>
    </location>
    <ligand>
        <name>[4Fe-4S] cluster</name>
        <dbReference type="ChEBI" id="CHEBI:49883"/>
        <label>2</label>
        <note>4Fe-4S-S-AdoMet</note>
    </ligand>
</feature>
<reference evidence="12 13" key="1">
    <citation type="submission" date="2022-08" db="EMBL/GenBank/DDBJ databases">
        <title>Bacterial and archaeal communities from various locations to study Microbial Dark Matter (Phase II).</title>
        <authorList>
            <person name="Stepanauskas R."/>
        </authorList>
    </citation>
    <scope>NUCLEOTIDE SEQUENCE [LARGE SCALE GENOMIC DNA]</scope>
    <source>
        <strain evidence="12 13">PD1</strain>
    </source>
</reference>
<evidence type="ECO:0000313" key="12">
    <source>
        <dbReference type="EMBL" id="MCS3917830.1"/>
    </source>
</evidence>
<keyword evidence="7 8" id="KW-0411">Iron-sulfur</keyword>
<keyword evidence="5 8" id="KW-0479">Metal-binding</keyword>
<dbReference type="PROSITE" id="PS51918">
    <property type="entry name" value="RADICAL_SAM"/>
    <property type="match status" value="1"/>
</dbReference>
<dbReference type="SUPFAM" id="SSF102114">
    <property type="entry name" value="Radical SAM enzymes"/>
    <property type="match status" value="1"/>
</dbReference>
<feature type="binding site" evidence="8">
    <location>
        <position position="50"/>
    </location>
    <ligand>
        <name>[4Fe-4S] cluster</name>
        <dbReference type="ChEBI" id="CHEBI:49883"/>
        <label>1</label>
    </ligand>
</feature>
<dbReference type="Proteomes" id="UP001204798">
    <property type="component" value="Unassembled WGS sequence"/>
</dbReference>
<sequence>MRRPVRCAVVSLGCPKNLVDSENMLGWLAGSGFELTTDLEDAEVIVVNTCGFLQAAVKESLSHLRKLARLKRKGNCRVLVAAGCLVSRFPDLVQKEVPEVDACLGVSELDNIASVVSEKLGIKLRRQEVIAEPPYAPRIVSTPPWYAYLKIAEGCDRTCSFCAIPNIRGKQKSRPMEELEKEAQELVEQGVRELILIAQDTTRYGVDLYGKPTLPDLIRRLSRLDGLKWLRLLYCYPTAVSERLIEAMSESEKVARYIDIPLQHSHPEILRAMQRGGDAEFYARLIERLRRAMPDIAIRTTFIVGFPGETDEHFEHLLDFVKAMEFDRVGVFVFSPEPGTLAYELPNQVPKKIAEERRRLILTAQQEISLRRNQTFVGKVLEVVLERWDGRTGIYEARSQYEAPEIDGVVKVKGCPSDRLLGRFVKVRVVKALPYDLVAEFKVERRHGDDLQSAIGTIDRI</sequence>
<comment type="catalytic activity">
    <reaction evidence="8">
        <text>L-aspartate(89)-[ribosomal protein uS12]-hydrogen + (sulfur carrier)-SH + AH2 + 2 S-adenosyl-L-methionine = 3-methylsulfanyl-L-aspartate(89)-[ribosomal protein uS12]-hydrogen + (sulfur carrier)-H + 5'-deoxyadenosine + L-methionine + A + S-adenosyl-L-homocysteine + 2 H(+)</text>
        <dbReference type="Rhea" id="RHEA:37087"/>
        <dbReference type="Rhea" id="RHEA-COMP:10460"/>
        <dbReference type="Rhea" id="RHEA-COMP:10461"/>
        <dbReference type="Rhea" id="RHEA-COMP:14737"/>
        <dbReference type="Rhea" id="RHEA-COMP:14739"/>
        <dbReference type="ChEBI" id="CHEBI:13193"/>
        <dbReference type="ChEBI" id="CHEBI:15378"/>
        <dbReference type="ChEBI" id="CHEBI:17319"/>
        <dbReference type="ChEBI" id="CHEBI:17499"/>
        <dbReference type="ChEBI" id="CHEBI:29917"/>
        <dbReference type="ChEBI" id="CHEBI:29961"/>
        <dbReference type="ChEBI" id="CHEBI:57844"/>
        <dbReference type="ChEBI" id="CHEBI:57856"/>
        <dbReference type="ChEBI" id="CHEBI:59789"/>
        <dbReference type="ChEBI" id="CHEBI:64428"/>
        <dbReference type="ChEBI" id="CHEBI:73599"/>
        <dbReference type="EC" id="2.8.4.4"/>
    </reaction>
</comment>
<evidence type="ECO:0000259" key="11">
    <source>
        <dbReference type="PROSITE" id="PS51918"/>
    </source>
</evidence>
<dbReference type="InterPro" id="IPR038135">
    <property type="entry name" value="Methylthiotransferase_N_sf"/>
</dbReference>
<dbReference type="InterPro" id="IPR002792">
    <property type="entry name" value="TRAM_dom"/>
</dbReference>
<dbReference type="RefSeq" id="WP_259092403.1">
    <property type="nucleotide sequence ID" value="NZ_CP130454.1"/>
</dbReference>
<evidence type="ECO:0000259" key="9">
    <source>
        <dbReference type="PROSITE" id="PS50926"/>
    </source>
</evidence>
<dbReference type="InterPro" id="IPR013848">
    <property type="entry name" value="Methylthiotransferase_N"/>
</dbReference>
<organism evidence="12 13">
    <name type="scientific">Candidatus Fervidibacter sacchari</name>
    <dbReference type="NCBI Taxonomy" id="1448929"/>
    <lineage>
        <taxon>Bacteria</taxon>
        <taxon>Candidatus Fervidibacterota</taxon>
        <taxon>Candidatus Fervidibacter</taxon>
    </lineage>
</organism>
<dbReference type="Pfam" id="PF04055">
    <property type="entry name" value="Radical_SAM"/>
    <property type="match status" value="1"/>
</dbReference>
<feature type="domain" description="MTTase N-terminal" evidence="10">
    <location>
        <begin position="5"/>
        <end position="121"/>
    </location>
</feature>
<dbReference type="Pfam" id="PF18693">
    <property type="entry name" value="TRAM_2"/>
    <property type="match status" value="1"/>
</dbReference>
<dbReference type="InterPro" id="IPR005840">
    <property type="entry name" value="Ribosomal_uS12_MeSTrfase_RimO"/>
</dbReference>
<dbReference type="Pfam" id="PF00919">
    <property type="entry name" value="UPF0004"/>
    <property type="match status" value="1"/>
</dbReference>
<dbReference type="SMART" id="SM00729">
    <property type="entry name" value="Elp3"/>
    <property type="match status" value="1"/>
</dbReference>
<dbReference type="SFLD" id="SFLDS00029">
    <property type="entry name" value="Radical_SAM"/>
    <property type="match status" value="1"/>
</dbReference>
<dbReference type="SFLD" id="SFLDG01082">
    <property type="entry name" value="B12-binding_domain_containing"/>
    <property type="match status" value="1"/>
</dbReference>
<feature type="binding site" evidence="8">
    <location>
        <position position="84"/>
    </location>
    <ligand>
        <name>[4Fe-4S] cluster</name>
        <dbReference type="ChEBI" id="CHEBI:49883"/>
        <label>1</label>
    </ligand>
</feature>
<dbReference type="InterPro" id="IPR006638">
    <property type="entry name" value="Elp3/MiaA/NifB-like_rSAM"/>
</dbReference>
<dbReference type="GO" id="GO:0005840">
    <property type="term" value="C:ribosome"/>
    <property type="evidence" value="ECO:0007669"/>
    <property type="project" value="UniProtKB-KW"/>
</dbReference>
<evidence type="ECO:0000256" key="1">
    <source>
        <dbReference type="ARBA" id="ARBA00022485"/>
    </source>
</evidence>
<feature type="binding site" evidence="8">
    <location>
        <position position="155"/>
    </location>
    <ligand>
        <name>[4Fe-4S] cluster</name>
        <dbReference type="ChEBI" id="CHEBI:49883"/>
        <label>2</label>
        <note>4Fe-4S-S-AdoMet</note>
    </ligand>
</feature>
<dbReference type="Gene3D" id="2.40.50.140">
    <property type="entry name" value="Nucleic acid-binding proteins"/>
    <property type="match status" value="1"/>
</dbReference>
<name>A0ABT2ELL5_9BACT</name>